<proteinExistence type="predicted"/>
<keyword evidence="2" id="KW-0997">Cell inner membrane</keyword>
<keyword evidence="3 6" id="KW-0812">Transmembrane</keyword>
<protein>
    <submittedName>
        <fullName evidence="8">LPS export ABC transporter periplasmic protein LptC</fullName>
    </submittedName>
</protein>
<dbReference type="Gene3D" id="2.60.450.10">
    <property type="entry name" value="Lipopolysaccharide (LPS) transport protein A like domain"/>
    <property type="match status" value="1"/>
</dbReference>
<evidence type="ECO:0000256" key="1">
    <source>
        <dbReference type="ARBA" id="ARBA00022475"/>
    </source>
</evidence>
<evidence type="ECO:0000313" key="7">
    <source>
        <dbReference type="EMBL" id="PJZ69528.1"/>
    </source>
</evidence>
<dbReference type="Proteomes" id="UP000231962">
    <property type="component" value="Unassembled WGS sequence"/>
</dbReference>
<dbReference type="PANTHER" id="PTHR37481:SF1">
    <property type="entry name" value="LIPOPOLYSACCHARIDE EXPORT SYSTEM PROTEIN LPTC"/>
    <property type="match status" value="1"/>
</dbReference>
<dbReference type="InterPro" id="IPR010664">
    <property type="entry name" value="LipoPS_assembly_LptC-rel"/>
</dbReference>
<keyword evidence="5 6" id="KW-0472">Membrane</keyword>
<evidence type="ECO:0000313" key="9">
    <source>
        <dbReference type="Proteomes" id="UP000231962"/>
    </source>
</evidence>
<evidence type="ECO:0000256" key="3">
    <source>
        <dbReference type="ARBA" id="ARBA00022692"/>
    </source>
</evidence>
<organism evidence="8 10">
    <name type="scientific">Leptospira perolatii</name>
    <dbReference type="NCBI Taxonomy" id="2023191"/>
    <lineage>
        <taxon>Bacteria</taxon>
        <taxon>Pseudomonadati</taxon>
        <taxon>Spirochaetota</taxon>
        <taxon>Spirochaetia</taxon>
        <taxon>Leptospirales</taxon>
        <taxon>Leptospiraceae</taxon>
        <taxon>Leptospira</taxon>
    </lineage>
</organism>
<comment type="caution">
    <text evidence="8">The sequence shown here is derived from an EMBL/GenBank/DDBJ whole genome shotgun (WGS) entry which is preliminary data.</text>
</comment>
<dbReference type="GO" id="GO:0015221">
    <property type="term" value="F:lipopolysaccharide transmembrane transporter activity"/>
    <property type="evidence" value="ECO:0007669"/>
    <property type="project" value="InterPro"/>
</dbReference>
<dbReference type="AlphaFoldDB" id="A0A2M9ZJB5"/>
<dbReference type="RefSeq" id="WP_100714089.1">
    <property type="nucleotide sequence ID" value="NZ_NPDY01000009.1"/>
</dbReference>
<evidence type="ECO:0000313" key="10">
    <source>
        <dbReference type="Proteomes" id="UP000231990"/>
    </source>
</evidence>
<reference evidence="9 10" key="1">
    <citation type="submission" date="2017-07" db="EMBL/GenBank/DDBJ databases">
        <title>Leptospira spp. isolated from tropical soils.</title>
        <authorList>
            <person name="Thibeaux R."/>
            <person name="Iraola G."/>
            <person name="Ferres I."/>
            <person name="Bierque E."/>
            <person name="Girault D."/>
            <person name="Soupe-Gilbert M.-E."/>
            <person name="Picardeau M."/>
            <person name="Goarant C."/>
        </authorList>
    </citation>
    <scope>NUCLEOTIDE SEQUENCE [LARGE SCALE GENOMIC DNA]</scope>
    <source>
        <strain evidence="8 10">FH1-B-B1</strain>
        <strain evidence="7 9">FH1-B-C1</strain>
    </source>
</reference>
<keyword evidence="1" id="KW-1003">Cell membrane</keyword>
<dbReference type="GO" id="GO:0005886">
    <property type="term" value="C:plasma membrane"/>
    <property type="evidence" value="ECO:0007669"/>
    <property type="project" value="InterPro"/>
</dbReference>
<keyword evidence="4 6" id="KW-1133">Transmembrane helix</keyword>
<sequence>MISFGNLYQRLRKFLQSLDRETIQKYRLILAAVVGVSLLILFFTLASKKEAKYTRVESERETGSTISFRNFKRDQYDEQGKLLWKLKAKESFVFVGEGRTVFYDIDFEQFEDGKFKSALVGDKGEINHKTKMMLLNGNILLKTDGNRILRAKSLEYNTETKKVSSDEEVIIEADGTTIRGVGLRADKDLNKYTILRPTAVTHGGSNPLSPKKNR</sequence>
<dbReference type="InterPro" id="IPR026265">
    <property type="entry name" value="LptC"/>
</dbReference>
<dbReference type="OrthoDB" id="9811944at2"/>
<dbReference type="GO" id="GO:0030288">
    <property type="term" value="C:outer membrane-bounded periplasmic space"/>
    <property type="evidence" value="ECO:0007669"/>
    <property type="project" value="TreeGrafter"/>
</dbReference>
<accession>A0A2M9ZJB5</accession>
<dbReference type="EMBL" id="NPDY01000009">
    <property type="protein sequence ID" value="PJZ69528.1"/>
    <property type="molecule type" value="Genomic_DNA"/>
</dbReference>
<feature type="transmembrane region" description="Helical" evidence="6">
    <location>
        <begin position="26"/>
        <end position="46"/>
    </location>
</feature>
<evidence type="ECO:0000256" key="2">
    <source>
        <dbReference type="ARBA" id="ARBA00022519"/>
    </source>
</evidence>
<dbReference type="InterPro" id="IPR052363">
    <property type="entry name" value="LPS_export_LptC"/>
</dbReference>
<name>A0A2M9ZJB5_9LEPT</name>
<evidence type="ECO:0000256" key="6">
    <source>
        <dbReference type="SAM" id="Phobius"/>
    </source>
</evidence>
<dbReference type="EMBL" id="NPDZ01000014">
    <property type="protein sequence ID" value="PJZ72043.1"/>
    <property type="molecule type" value="Genomic_DNA"/>
</dbReference>
<dbReference type="Proteomes" id="UP000231990">
    <property type="component" value="Unassembled WGS sequence"/>
</dbReference>
<dbReference type="PANTHER" id="PTHR37481">
    <property type="entry name" value="LIPOPOLYSACCHARIDE EXPORT SYSTEM PROTEIN LPTC"/>
    <property type="match status" value="1"/>
</dbReference>
<dbReference type="GO" id="GO:0017089">
    <property type="term" value="F:glycolipid transfer activity"/>
    <property type="evidence" value="ECO:0007669"/>
    <property type="project" value="TreeGrafter"/>
</dbReference>
<evidence type="ECO:0000256" key="5">
    <source>
        <dbReference type="ARBA" id="ARBA00023136"/>
    </source>
</evidence>
<keyword evidence="9" id="KW-1185">Reference proteome</keyword>
<evidence type="ECO:0000256" key="4">
    <source>
        <dbReference type="ARBA" id="ARBA00022989"/>
    </source>
</evidence>
<dbReference type="NCBIfam" id="TIGR04409">
    <property type="entry name" value="LptC_YrbK"/>
    <property type="match status" value="1"/>
</dbReference>
<dbReference type="Pfam" id="PF06835">
    <property type="entry name" value="LptC"/>
    <property type="match status" value="1"/>
</dbReference>
<gene>
    <name evidence="8" type="primary">lptC</name>
    <name evidence="7" type="ORF">CH360_11030</name>
    <name evidence="8" type="ORF">CH373_16430</name>
</gene>
<evidence type="ECO:0000313" key="8">
    <source>
        <dbReference type="EMBL" id="PJZ72043.1"/>
    </source>
</evidence>